<keyword evidence="5" id="KW-1185">Reference proteome</keyword>
<reference evidence="4 5" key="2">
    <citation type="submission" date="2018-08" db="EMBL/GenBank/DDBJ databases">
        <authorList>
            <person name="Laetsch R D."/>
            <person name="Stevens L."/>
            <person name="Kumar S."/>
            <person name="Blaxter L. M."/>
        </authorList>
    </citation>
    <scope>NUCLEOTIDE SEQUENCE [LARGE SCALE GENOMIC DNA]</scope>
</reference>
<dbReference type="EMBL" id="UYRW01000748">
    <property type="protein sequence ID" value="VDK70309.1"/>
    <property type="molecule type" value="Genomic_DNA"/>
</dbReference>
<dbReference type="PANTHER" id="PTHR24096:SF149">
    <property type="entry name" value="AMP-BINDING DOMAIN-CONTAINING PROTEIN-RELATED"/>
    <property type="match status" value="1"/>
</dbReference>
<dbReference type="InterPro" id="IPR025110">
    <property type="entry name" value="AMP-bd_C"/>
</dbReference>
<dbReference type="Proteomes" id="UP000271087">
    <property type="component" value="Unassembled WGS sequence"/>
</dbReference>
<dbReference type="Pfam" id="PF13193">
    <property type="entry name" value="AMP-binding_C"/>
    <property type="match status" value="1"/>
</dbReference>
<dbReference type="STRING" id="42157.A0A182E6U4"/>
<proteinExistence type="inferred from homology"/>
<reference evidence="6" key="1">
    <citation type="submission" date="2016-06" db="UniProtKB">
        <authorList>
            <consortium name="WormBaseParasite"/>
        </authorList>
    </citation>
    <scope>IDENTIFICATION</scope>
</reference>
<evidence type="ECO:0000313" key="6">
    <source>
        <dbReference type="WBParaSite" id="nOo.2.0.1.t03734-RA"/>
    </source>
</evidence>
<sequence length="170" mass="19486">IVKLRNNEECEEMEIGEIWLRTATIMQGYLEKTNDTADAFVDGWFRTGDLGYYDSDQFIYITGRIKEMIKVRGWQVSPYEIEEAIQELEDVELCVVIGIPDEFSGQLPKAYIKLRDGGQLDENIIHQLVNTKFASYKQLKGGIQFINNIPLNSTGKISRRALLKMNETEG</sequence>
<feature type="domain" description="AMP-binding enzyme C-terminal" evidence="3">
    <location>
        <begin position="80"/>
        <end position="156"/>
    </location>
</feature>
<evidence type="ECO:0000256" key="1">
    <source>
        <dbReference type="ARBA" id="ARBA00006432"/>
    </source>
</evidence>
<dbReference type="SUPFAM" id="SSF56801">
    <property type="entry name" value="Acetyl-CoA synthetase-like"/>
    <property type="match status" value="1"/>
</dbReference>
<gene>
    <name evidence="4" type="ORF">NOO_LOCUS3734</name>
</gene>
<dbReference type="InterPro" id="IPR042099">
    <property type="entry name" value="ANL_N_sf"/>
</dbReference>
<dbReference type="WBParaSite" id="nOo.2.0.1.t03734-RA">
    <property type="protein sequence ID" value="nOo.2.0.1.t03734-RA"/>
    <property type="gene ID" value="nOo.2.0.1.g03734"/>
</dbReference>
<comment type="similarity">
    <text evidence="1">Belongs to the ATP-dependent AMP-binding enzyme family.</text>
</comment>
<accession>A0A182E6U4</accession>
<keyword evidence="2" id="KW-0436">Ligase</keyword>
<evidence type="ECO:0000256" key="2">
    <source>
        <dbReference type="ARBA" id="ARBA00022598"/>
    </source>
</evidence>
<dbReference type="InterPro" id="IPR045851">
    <property type="entry name" value="AMP-bd_C_sf"/>
</dbReference>
<name>A0A182E6U4_ONCOC</name>
<dbReference type="GO" id="GO:0016405">
    <property type="term" value="F:CoA-ligase activity"/>
    <property type="evidence" value="ECO:0007669"/>
    <property type="project" value="TreeGrafter"/>
</dbReference>
<evidence type="ECO:0000313" key="4">
    <source>
        <dbReference type="EMBL" id="VDK70309.1"/>
    </source>
</evidence>
<dbReference type="Gene3D" id="3.40.50.12780">
    <property type="entry name" value="N-terminal domain of ligase-like"/>
    <property type="match status" value="1"/>
</dbReference>
<evidence type="ECO:0000313" key="5">
    <source>
        <dbReference type="Proteomes" id="UP000271087"/>
    </source>
</evidence>
<organism evidence="6">
    <name type="scientific">Onchocerca ochengi</name>
    <name type="common">Filarial nematode worm</name>
    <dbReference type="NCBI Taxonomy" id="42157"/>
    <lineage>
        <taxon>Eukaryota</taxon>
        <taxon>Metazoa</taxon>
        <taxon>Ecdysozoa</taxon>
        <taxon>Nematoda</taxon>
        <taxon>Chromadorea</taxon>
        <taxon>Rhabditida</taxon>
        <taxon>Spirurina</taxon>
        <taxon>Spiruromorpha</taxon>
        <taxon>Filarioidea</taxon>
        <taxon>Onchocercidae</taxon>
        <taxon>Onchocerca</taxon>
    </lineage>
</organism>
<dbReference type="OrthoDB" id="10253869at2759"/>
<dbReference type="PANTHER" id="PTHR24096">
    <property type="entry name" value="LONG-CHAIN-FATTY-ACID--COA LIGASE"/>
    <property type="match status" value="1"/>
</dbReference>
<protein>
    <submittedName>
        <fullName evidence="6">Long-chain fatty acid--CoA ligase</fullName>
    </submittedName>
</protein>
<dbReference type="Gene3D" id="3.30.300.30">
    <property type="match status" value="1"/>
</dbReference>
<dbReference type="AlphaFoldDB" id="A0A182E6U4"/>
<evidence type="ECO:0000259" key="3">
    <source>
        <dbReference type="Pfam" id="PF13193"/>
    </source>
</evidence>